<comment type="caution">
    <text evidence="2">The sequence shown here is derived from an EMBL/GenBank/DDBJ whole genome shotgun (WGS) entry which is preliminary data.</text>
</comment>
<dbReference type="AlphaFoldDB" id="A0AAW0FPW3"/>
<evidence type="ECO:0000256" key="1">
    <source>
        <dbReference type="SAM" id="Phobius"/>
    </source>
</evidence>
<gene>
    <name evidence="2" type="ORF">QCA50_013099</name>
</gene>
<proteinExistence type="predicted"/>
<feature type="transmembrane region" description="Helical" evidence="1">
    <location>
        <begin position="123"/>
        <end position="140"/>
    </location>
</feature>
<organism evidence="2 3">
    <name type="scientific">Cerrena zonata</name>
    <dbReference type="NCBI Taxonomy" id="2478898"/>
    <lineage>
        <taxon>Eukaryota</taxon>
        <taxon>Fungi</taxon>
        <taxon>Dikarya</taxon>
        <taxon>Basidiomycota</taxon>
        <taxon>Agaricomycotina</taxon>
        <taxon>Agaricomycetes</taxon>
        <taxon>Polyporales</taxon>
        <taxon>Cerrenaceae</taxon>
        <taxon>Cerrena</taxon>
    </lineage>
</organism>
<feature type="transmembrane region" description="Helical" evidence="1">
    <location>
        <begin position="94"/>
        <end position="111"/>
    </location>
</feature>
<keyword evidence="1" id="KW-1133">Transmembrane helix</keyword>
<keyword evidence="1" id="KW-0472">Membrane</keyword>
<dbReference type="EMBL" id="JASBNA010000029">
    <property type="protein sequence ID" value="KAK7683723.1"/>
    <property type="molecule type" value="Genomic_DNA"/>
</dbReference>
<sequence length="142" mass="15684">MANELTCGDQPAWPSPEISSWYEANKCVLSVFLGVLIWDIATAVGEELKMFENAPFRIVHIIYILARVVNLVRVITALASYTVSGLDSNTALKAVAWIGALSAPLNALLFLVRVNSVYHHSRLAAVGFIFLWLLTLTGIQRR</sequence>
<dbReference type="Proteomes" id="UP001385951">
    <property type="component" value="Unassembled WGS sequence"/>
</dbReference>
<evidence type="ECO:0000313" key="3">
    <source>
        <dbReference type="Proteomes" id="UP001385951"/>
    </source>
</evidence>
<protein>
    <submittedName>
        <fullName evidence="2">Uncharacterized protein</fullName>
    </submittedName>
</protein>
<evidence type="ECO:0000313" key="2">
    <source>
        <dbReference type="EMBL" id="KAK7683723.1"/>
    </source>
</evidence>
<name>A0AAW0FPW3_9APHY</name>
<accession>A0AAW0FPW3</accession>
<feature type="transmembrane region" description="Helical" evidence="1">
    <location>
        <begin position="58"/>
        <end position="82"/>
    </location>
</feature>
<keyword evidence="3" id="KW-1185">Reference proteome</keyword>
<reference evidence="2 3" key="1">
    <citation type="submission" date="2022-09" db="EMBL/GenBank/DDBJ databases">
        <authorList>
            <person name="Palmer J.M."/>
        </authorList>
    </citation>
    <scope>NUCLEOTIDE SEQUENCE [LARGE SCALE GENOMIC DNA]</scope>
    <source>
        <strain evidence="2 3">DSM 7382</strain>
    </source>
</reference>
<keyword evidence="1" id="KW-0812">Transmembrane</keyword>